<sequence>MKFSLFDKQAIMFRLMRFSFIALGLGYYALPLISQAAPPQQAAQNQAQIATDARQQKRQTERVSAIRQQQVNTPEVRFDTT</sequence>
<evidence type="ECO:0000313" key="3">
    <source>
        <dbReference type="Proteomes" id="UP000030380"/>
    </source>
</evidence>
<name>A0A0A3AN21_9PAST</name>
<keyword evidence="3" id="KW-1185">Reference proteome</keyword>
<dbReference type="Proteomes" id="UP000030380">
    <property type="component" value="Unassembled WGS sequence"/>
</dbReference>
<evidence type="ECO:0000256" key="1">
    <source>
        <dbReference type="SAM" id="MobiDB-lite"/>
    </source>
</evidence>
<feature type="compositionally biased region" description="Polar residues" evidence="1">
    <location>
        <begin position="66"/>
        <end position="75"/>
    </location>
</feature>
<comment type="caution">
    <text evidence="2">The sequence shown here is derived from an EMBL/GenBank/DDBJ whole genome shotgun (WGS) entry which is preliminary data.</text>
</comment>
<dbReference type="RefSeq" id="WP_034613740.1">
    <property type="nucleotide sequence ID" value="NZ_JSUM01000005.1"/>
</dbReference>
<feature type="non-terminal residue" evidence="2">
    <location>
        <position position="81"/>
    </location>
</feature>
<accession>A0A0A3AN21</accession>
<proteinExistence type="predicted"/>
<evidence type="ECO:0000313" key="2">
    <source>
        <dbReference type="EMBL" id="KGQ70813.1"/>
    </source>
</evidence>
<reference evidence="2 3" key="1">
    <citation type="submission" date="2014-11" db="EMBL/GenBank/DDBJ databases">
        <title>Draft genome sequence of Chelonobacter oris 1662T, associated with respiratory disease in Hermann's Tortoises.</title>
        <authorList>
            <person name="Kudirkiene E."/>
            <person name="Hansen M.J."/>
            <person name="Bojesen A.M."/>
        </authorList>
    </citation>
    <scope>NUCLEOTIDE SEQUENCE [LARGE SCALE GENOMIC DNA]</scope>
    <source>
        <strain evidence="2 3">1662</strain>
    </source>
</reference>
<organism evidence="2 3">
    <name type="scientific">Chelonobacter oris</name>
    <dbReference type="NCBI Taxonomy" id="505317"/>
    <lineage>
        <taxon>Bacteria</taxon>
        <taxon>Pseudomonadati</taxon>
        <taxon>Pseudomonadota</taxon>
        <taxon>Gammaproteobacteria</taxon>
        <taxon>Pasteurellales</taxon>
        <taxon>Pasteurellaceae</taxon>
        <taxon>Chelonobacter</taxon>
    </lineage>
</organism>
<feature type="region of interest" description="Disordered" evidence="1">
    <location>
        <begin position="44"/>
        <end position="81"/>
    </location>
</feature>
<dbReference type="AlphaFoldDB" id="A0A0A3AN21"/>
<dbReference type="EMBL" id="JSUM01000005">
    <property type="protein sequence ID" value="KGQ70813.1"/>
    <property type="molecule type" value="Genomic_DNA"/>
</dbReference>
<protein>
    <submittedName>
        <fullName evidence="2">Uncharacterized protein</fullName>
    </submittedName>
</protein>
<gene>
    <name evidence="2" type="ORF">OA57_03675</name>
</gene>